<proteinExistence type="predicted"/>
<reference evidence="1" key="1">
    <citation type="submission" date="2022-06" db="EMBL/GenBank/DDBJ databases">
        <title>Fusarium solani species complex genomes reveal bases of compartmentalisation and animal pathogenesis.</title>
        <authorList>
            <person name="Tsai I.J."/>
        </authorList>
    </citation>
    <scope>NUCLEOTIDE SEQUENCE</scope>
    <source>
        <strain evidence="1">Fu6.1</strain>
    </source>
</reference>
<dbReference type="Proteomes" id="UP001065298">
    <property type="component" value="Chromosome 8"/>
</dbReference>
<accession>A0ACC0QLX5</accession>
<dbReference type="EMBL" id="CM046510">
    <property type="protein sequence ID" value="KAI8660282.1"/>
    <property type="molecule type" value="Genomic_DNA"/>
</dbReference>
<keyword evidence="2" id="KW-1185">Reference proteome</keyword>
<organism evidence="1 2">
    <name type="scientific">Fusarium keratoplasticum</name>
    <dbReference type="NCBI Taxonomy" id="1328300"/>
    <lineage>
        <taxon>Eukaryota</taxon>
        <taxon>Fungi</taxon>
        <taxon>Dikarya</taxon>
        <taxon>Ascomycota</taxon>
        <taxon>Pezizomycotina</taxon>
        <taxon>Sordariomycetes</taxon>
        <taxon>Hypocreomycetidae</taxon>
        <taxon>Hypocreales</taxon>
        <taxon>Nectriaceae</taxon>
        <taxon>Fusarium</taxon>
        <taxon>Fusarium solani species complex</taxon>
    </lineage>
</organism>
<evidence type="ECO:0000313" key="2">
    <source>
        <dbReference type="Proteomes" id="UP001065298"/>
    </source>
</evidence>
<gene>
    <name evidence="1" type="ORF">NCS57_01004800</name>
</gene>
<comment type="caution">
    <text evidence="1">The sequence shown here is derived from an EMBL/GenBank/DDBJ whole genome shotgun (WGS) entry which is preliminary data.</text>
</comment>
<name>A0ACC0QLX5_9HYPO</name>
<sequence length="1183" mass="132328">MDTNPSPRDGPPVPEPGADASSPPVSQSFQEVQAPSPTAVTGPPVLLHKASSGSTEAQPASSDSDLPHAPMDSSEENLLKLKVHLKQEDLGVGSAPIQVKNEDNDPKQFPGMCKAAQDESADGLEDAQMPDVMEIDNDSSSDDEDNEADSDFHSRSESDSDCSQEAGRRAKRRRSKPATTTSPRASVNLQELETLRNKLIVKKMTEGLTGDEPETLEKLEKQVSEAQRQPKAGEKAPKRNKNKKKRAKTAREYWQRELGNEPEGAAKKRKNEGEVEGPNKAQKNTTGSHPKQSIKNSTAATRADMLRSLGDINKRIIDGTVPTMGVIQAHTHQDQIKQMVESIPKGCDTRRTKTQRKDLEQAKSSFGYKKVEAVDGTWKLKDMETGLLNYQIVAAAWMTKREAQDLHPAGGLLADDMGLGKTITTLACIIGHPPEKEDRDEFSRATLVVVNNQQTANQWSEQIEKHCPEAFFSKTCIYSKNIPWKAAQWGRRNIVITTYAELVAQFPKKKAVQALKAMWASDRVGFENALQRGLGKLFKVNWYRVVLDEAHAIKNRTSGITFACWQLSAKYRWVVSGTPISNSIEEFYPYLKFLGCSFAVNLGRFKSEYMDGRQSNDNFAALVSMVMYRRKQDEAFMGYKIVPLPKIHSQDLWVPLEDWEKALIQAVDNRYESEMPDEEANDQEQGDEGEPPAEEANDQEQDDEAKHEDTDQDLEPAHEEDNDAAKAEEDATDKEDDDAADAEEDVALKHQTAFSIRNTRCVRLRQGISHPLNLEKFLREKSREEDIQQAIEKLKEEAEKIQNDSDEAQTHAEQLAQDKAVRDKFSVGAHQIETLYKDLFGGAEEMAKLRALATNEHEVQEVTCGLCKKANPPVSPTRGANCEHIFCERCLFVGIPKGMRLVKVEFICPVPGCSAKLAVGEDVTTPECIKTAMNSAKESKDFQEPGRDSIGTNWTGDAEGYNSFFHATCGREDIHFGPVKMPWGSKVKATVEVILTWLKEAPEDKMIVFVEFTRTSKALGCILETLGIDFLYYNGTVTNKRKDLALKEFRENPERKILLASMKCGGQALDLPVANRVIIVDIWWNKTVEQQAFKRVHRIGQKKETHLVRIMARGSIDERLYMLQNAKEAIVNRALQDDGHVPNFTETQALQWLFSDKSEDDLIQDMDAKARAKNGKGKGKKKA</sequence>
<evidence type="ECO:0000313" key="1">
    <source>
        <dbReference type="EMBL" id="KAI8660282.1"/>
    </source>
</evidence>
<protein>
    <submittedName>
        <fullName evidence="1">Uncharacterized protein</fullName>
    </submittedName>
</protein>